<accession>A0AAQ3PXC0</accession>
<sequence>MKKMYESPMALEEKFMANEYVAACYDYKAILYCSAPGKDKNHCGDGTTTNWGFDGYQHGAACAESTLFNVEGSKAYETADKTGNPITDISIGASVDVSNGINRVYINQNIGSNTSMKDGYYKASWKSSADGLNYKHYGLAKITGAMQDPSRPNHS</sequence>
<dbReference type="GeneID" id="92740353"/>
<proteinExistence type="predicted"/>
<gene>
    <name evidence="1" type="ORF">RBI15_03070</name>
</gene>
<name>A0AAQ3PXC0_ANAHA</name>
<dbReference type="Proteomes" id="UP001243496">
    <property type="component" value="Chromosome"/>
</dbReference>
<protein>
    <submittedName>
        <fullName evidence="1">Uncharacterized protein</fullName>
    </submittedName>
</protein>
<dbReference type="RefSeq" id="WP_306857570.1">
    <property type="nucleotide sequence ID" value="NZ_CP132968.1"/>
</dbReference>
<dbReference type="AlphaFoldDB" id="A0AAQ3PXC0"/>
<reference evidence="1" key="1">
    <citation type="submission" date="2023-08" db="EMBL/GenBank/DDBJ databases">
        <title>Complete Genome Sequences of butyrate producing Anaerostipes hadrus strains BA1 and GIF7 isolated from the terminal ileum of a healthy lean male.</title>
        <authorList>
            <person name="Low A."/>
            <person name="Sheludchenko M."/>
            <person name="Cheng H.E."/>
            <person name="Koh X.Q."/>
            <person name="Lee J."/>
        </authorList>
    </citation>
    <scope>NUCLEOTIDE SEQUENCE</scope>
    <source>
        <strain evidence="1">BA1</strain>
    </source>
</reference>
<organism evidence="1 2">
    <name type="scientific">Anaerostipes hadrus</name>
    <dbReference type="NCBI Taxonomy" id="649756"/>
    <lineage>
        <taxon>Bacteria</taxon>
        <taxon>Bacillati</taxon>
        <taxon>Bacillota</taxon>
        <taxon>Clostridia</taxon>
        <taxon>Lachnospirales</taxon>
        <taxon>Lachnospiraceae</taxon>
        <taxon>Anaerostipes</taxon>
    </lineage>
</organism>
<evidence type="ECO:0000313" key="2">
    <source>
        <dbReference type="Proteomes" id="UP001243496"/>
    </source>
</evidence>
<evidence type="ECO:0000313" key="1">
    <source>
        <dbReference type="EMBL" id="WMD17104.1"/>
    </source>
</evidence>
<dbReference type="EMBL" id="CP132968">
    <property type="protein sequence ID" value="WMD17104.1"/>
    <property type="molecule type" value="Genomic_DNA"/>
</dbReference>